<dbReference type="AlphaFoldDB" id="A0A5B6VX56"/>
<reference evidence="2" key="1">
    <citation type="journal article" date="2019" name="Plant Biotechnol. J.">
        <title>Genome sequencing of the Australian wild diploid species Gossypium australe highlights disease resistance and delayed gland morphogenesis.</title>
        <authorList>
            <person name="Cai Y."/>
            <person name="Cai X."/>
            <person name="Wang Q."/>
            <person name="Wang P."/>
            <person name="Zhang Y."/>
            <person name="Cai C."/>
            <person name="Xu Y."/>
            <person name="Wang K."/>
            <person name="Zhou Z."/>
            <person name="Wang C."/>
            <person name="Geng S."/>
            <person name="Li B."/>
            <person name="Dong Q."/>
            <person name="Hou Y."/>
            <person name="Wang H."/>
            <person name="Ai P."/>
            <person name="Liu Z."/>
            <person name="Yi F."/>
            <person name="Sun M."/>
            <person name="An G."/>
            <person name="Cheng J."/>
            <person name="Zhang Y."/>
            <person name="Shi Q."/>
            <person name="Xie Y."/>
            <person name="Shi X."/>
            <person name="Chang Y."/>
            <person name="Huang F."/>
            <person name="Chen Y."/>
            <person name="Hong S."/>
            <person name="Mi L."/>
            <person name="Sun Q."/>
            <person name="Zhang L."/>
            <person name="Zhou B."/>
            <person name="Peng R."/>
            <person name="Zhang X."/>
            <person name="Liu F."/>
        </authorList>
    </citation>
    <scope>NUCLEOTIDE SEQUENCE [LARGE SCALE GENOMIC DNA]</scope>
    <source>
        <strain evidence="2">cv. PA1801</strain>
    </source>
</reference>
<comment type="caution">
    <text evidence="1">The sequence shown here is derived from an EMBL/GenBank/DDBJ whole genome shotgun (WGS) entry which is preliminary data.</text>
</comment>
<keyword evidence="2" id="KW-1185">Reference proteome</keyword>
<evidence type="ECO:0000313" key="1">
    <source>
        <dbReference type="EMBL" id="KAA3473860.1"/>
    </source>
</evidence>
<dbReference type="EMBL" id="SMMG02000005">
    <property type="protein sequence ID" value="KAA3473860.1"/>
    <property type="molecule type" value="Genomic_DNA"/>
</dbReference>
<proteinExistence type="predicted"/>
<dbReference type="OrthoDB" id="10428727at2759"/>
<name>A0A5B6VX56_9ROSI</name>
<sequence>MEQDKEDDVLIGEEGKKRARGEMDSMIGIGECWKLTNLYRRLPIGKPTGRNETVKLECSWIGESTNSTETSVYAEVTKSPNGLLYGDENL</sequence>
<evidence type="ECO:0000313" key="2">
    <source>
        <dbReference type="Proteomes" id="UP000325315"/>
    </source>
</evidence>
<accession>A0A5B6VX56</accession>
<dbReference type="Proteomes" id="UP000325315">
    <property type="component" value="Unassembled WGS sequence"/>
</dbReference>
<gene>
    <name evidence="1" type="ORF">EPI10_024204</name>
</gene>
<protein>
    <submittedName>
        <fullName evidence="1">Uncharacterized protein</fullName>
    </submittedName>
</protein>
<organism evidence="1 2">
    <name type="scientific">Gossypium australe</name>
    <dbReference type="NCBI Taxonomy" id="47621"/>
    <lineage>
        <taxon>Eukaryota</taxon>
        <taxon>Viridiplantae</taxon>
        <taxon>Streptophyta</taxon>
        <taxon>Embryophyta</taxon>
        <taxon>Tracheophyta</taxon>
        <taxon>Spermatophyta</taxon>
        <taxon>Magnoliopsida</taxon>
        <taxon>eudicotyledons</taxon>
        <taxon>Gunneridae</taxon>
        <taxon>Pentapetalae</taxon>
        <taxon>rosids</taxon>
        <taxon>malvids</taxon>
        <taxon>Malvales</taxon>
        <taxon>Malvaceae</taxon>
        <taxon>Malvoideae</taxon>
        <taxon>Gossypium</taxon>
    </lineage>
</organism>